<dbReference type="InterPro" id="IPR033453">
    <property type="entry name" value="Glyco_hydro_30_TIM-barrel"/>
</dbReference>
<dbReference type="GO" id="GO:0030163">
    <property type="term" value="P:protein catabolic process"/>
    <property type="evidence" value="ECO:0007669"/>
    <property type="project" value="UniProtKB-ARBA"/>
</dbReference>
<dbReference type="InterPro" id="IPR033452">
    <property type="entry name" value="GH30_C"/>
</dbReference>
<organism evidence="16 17">
    <name type="scientific">Globodera rostochiensis</name>
    <name type="common">Golden nematode worm</name>
    <name type="synonym">Heterodera rostochiensis</name>
    <dbReference type="NCBI Taxonomy" id="31243"/>
    <lineage>
        <taxon>Eukaryota</taxon>
        <taxon>Metazoa</taxon>
        <taxon>Ecdysozoa</taxon>
        <taxon>Nematoda</taxon>
        <taxon>Chromadorea</taxon>
        <taxon>Rhabditida</taxon>
        <taxon>Tylenchina</taxon>
        <taxon>Tylenchomorpha</taxon>
        <taxon>Tylenchoidea</taxon>
        <taxon>Heteroderidae</taxon>
        <taxon>Heteroderinae</taxon>
        <taxon>Globodera</taxon>
    </lineage>
</organism>
<dbReference type="FunFam" id="3.20.20.80:FF:000030">
    <property type="entry name" value="Lysosomal acid glucosylceramidase"/>
    <property type="match status" value="1"/>
</dbReference>
<keyword evidence="16" id="KW-1185">Reference proteome</keyword>
<evidence type="ECO:0000256" key="7">
    <source>
        <dbReference type="ARBA" id="ARBA00022801"/>
    </source>
</evidence>
<dbReference type="GO" id="GO:0006066">
    <property type="term" value="P:alcohol metabolic process"/>
    <property type="evidence" value="ECO:0007669"/>
    <property type="project" value="UniProtKB-ARBA"/>
</dbReference>
<evidence type="ECO:0000256" key="13">
    <source>
        <dbReference type="SAM" id="Phobius"/>
    </source>
</evidence>
<keyword evidence="12" id="KW-0326">Glycosidase</keyword>
<comment type="pathway">
    <text evidence="3">Sphingolipid metabolism.</text>
</comment>
<dbReference type="GO" id="GO:0010605">
    <property type="term" value="P:negative regulation of macromolecule metabolic process"/>
    <property type="evidence" value="ECO:0007669"/>
    <property type="project" value="UniProtKB-ARBA"/>
</dbReference>
<dbReference type="GO" id="GO:0008202">
    <property type="term" value="P:steroid metabolic process"/>
    <property type="evidence" value="ECO:0007669"/>
    <property type="project" value="UniProtKB-ARBA"/>
</dbReference>
<name>A0A914ICZ3_GLORO</name>
<keyword evidence="6" id="KW-0732">Signal</keyword>
<dbReference type="PANTHER" id="PTHR11069:SF23">
    <property type="entry name" value="LYSOSOMAL ACID GLUCOSYLCERAMIDASE"/>
    <property type="match status" value="1"/>
</dbReference>
<keyword evidence="7 12" id="KW-0378">Hydrolase</keyword>
<evidence type="ECO:0000256" key="10">
    <source>
        <dbReference type="ARBA" id="ARBA00050474"/>
    </source>
</evidence>
<dbReference type="GO" id="GO:0005774">
    <property type="term" value="C:vacuolar membrane"/>
    <property type="evidence" value="ECO:0007669"/>
    <property type="project" value="UniProtKB-ARBA"/>
</dbReference>
<keyword evidence="13" id="KW-1133">Transmembrane helix</keyword>
<protein>
    <recommendedName>
        <fullName evidence="5 12">Glucosylceramidase</fullName>
        <ecNumber evidence="5 12">3.2.1.45</ecNumber>
    </recommendedName>
</protein>
<evidence type="ECO:0000256" key="3">
    <source>
        <dbReference type="ARBA" id="ARBA00004991"/>
    </source>
</evidence>
<dbReference type="Pfam" id="PF02055">
    <property type="entry name" value="Glyco_hydro_30"/>
    <property type="match status" value="1"/>
</dbReference>
<proteinExistence type="inferred from homology"/>
<dbReference type="Gene3D" id="3.20.20.80">
    <property type="entry name" value="Glycosidases"/>
    <property type="match status" value="1"/>
</dbReference>
<evidence type="ECO:0000256" key="4">
    <source>
        <dbReference type="ARBA" id="ARBA00005382"/>
    </source>
</evidence>
<dbReference type="InterPro" id="IPR001139">
    <property type="entry name" value="Glyco_hydro_30"/>
</dbReference>
<keyword evidence="9 12" id="KW-0443">Lipid metabolism</keyword>
<keyword evidence="13" id="KW-0472">Membrane</keyword>
<dbReference type="EC" id="3.2.1.45" evidence="5 12"/>
<dbReference type="GO" id="GO:0032006">
    <property type="term" value="P:regulation of TOR signaling"/>
    <property type="evidence" value="ECO:0007669"/>
    <property type="project" value="UniProtKB-ARBA"/>
</dbReference>
<dbReference type="GO" id="GO:0016758">
    <property type="term" value="F:hexosyltransferase activity"/>
    <property type="evidence" value="ECO:0007669"/>
    <property type="project" value="UniProtKB-ARBA"/>
</dbReference>
<dbReference type="GO" id="GO:0005102">
    <property type="term" value="F:signaling receptor binding"/>
    <property type="evidence" value="ECO:0007669"/>
    <property type="project" value="UniProtKB-ARBA"/>
</dbReference>
<evidence type="ECO:0000259" key="15">
    <source>
        <dbReference type="Pfam" id="PF17189"/>
    </source>
</evidence>
<sequence>MDKLSNLIYYFVFLFIFVVASGATSMFDCAERRFPGSESFVCVCNRTFCDLPIGPHRLSKNDDTAIVYMSDPAKYRLHQRKVPITLEAIDVEENRRKEKRRIVAANDEDGLLEIRVDATKKFQTVLGFGGAFTDAAGYNLNTLSSSTRATLLRAYFDKHIGIRYTLGRVVMGACDFSVREYSYCDTPDDFELKTFALPKEDLEWKIPHILAANSLSDGKLRLFSSPWSAPGWMKTNGRMVGASPIKGALDGPFYRAFANYFRRFFEEYKSRGINFWGLTLTNEPLHGANPGMDLNSTIQRRWANEVLAPVLKHSEASKNLTIMAHDDNRHLVLDAAKEIFSDYRTPNAIDGLAFHWYSPPEFSYDMLSEFHRQYPNKFLLSTEACTGAAERAEEKGPSMGNWTRALMYGHDIIEDMRSWSVGWVDWNICLDMQGGPNWVNNFVDAPIIINATADEFYKQPMFYALAHFSRFIPPNSVRIDAELEYGQSSNPKSVEFVAFRTPDNNRTVLVLISTANRTSKVKIRDGKRTIPVTIPPLGIATVEFYGTFVKCVSEIAYVRVVNNSPEACANLNPGFDYFKSVGKHIANEINKNFLCPEEPLPRAVVDQLLMLSFTFAMRIIISNNYNIYYWQIETLLSAYKILSTSNDDTNGVFPFQISQSAPFETLQASEFTTQQITRHTSEPNQYTENFKFLLKLSDHSLTTFEVYKLLETILIEVKGMDNESNVRALGEQPRALYTFVKQYFVENIDNKKSKFSLLKPNFWPSICLIGNGTDFIQTMRMLASTEQLEIVRKQKISYSANAKLFKLLFSLAFRLSLQIERSELTRKYLKAFEFAYNCVNNDRTEKHSFFQFKTNISHKMVEINLPNWKVPNYMQNRIINELRRQALVQENFNFLSFIVDYPLTLYELLKIAKKIGEIELLEKDDKKLGEIELLKKDDNKLGEMKKNHEMLLNSSESKMFFEMLKYLKQSQEPIQKIKINSNEFCVLAFFVEDLLAELTTENKIPNVESIEVAIGQFILTKQQFCTENSIENDGNFDENLVNLSKAINIDVSLRDELQQIVPEIVEEIKQMLQNDNWNYYHLNYIKIVEWDLLEFNLHKIGKDQKWLEIKQLRDESQKAFSDWYSNNNAENKLNFEETMKNLIQILEEI</sequence>
<dbReference type="InterPro" id="IPR017853">
    <property type="entry name" value="GH"/>
</dbReference>
<dbReference type="GO" id="GO:0006680">
    <property type="term" value="P:glucosylceramide catabolic process"/>
    <property type="evidence" value="ECO:0007669"/>
    <property type="project" value="UniProtKB-ARBA"/>
</dbReference>
<dbReference type="GO" id="GO:0042391">
    <property type="term" value="P:regulation of membrane potential"/>
    <property type="evidence" value="ECO:0007669"/>
    <property type="project" value="UniProtKB-ARBA"/>
</dbReference>
<dbReference type="GO" id="GO:0005764">
    <property type="term" value="C:lysosome"/>
    <property type="evidence" value="ECO:0007669"/>
    <property type="project" value="UniProtKB-ARBA"/>
</dbReference>
<comment type="catalytic activity">
    <reaction evidence="10">
        <text>a beta-D-glucosylceramide + H2O = an N-acyl-sphingoid base + D-glucose</text>
        <dbReference type="Rhea" id="RHEA:81447"/>
        <dbReference type="ChEBI" id="CHEBI:4167"/>
        <dbReference type="ChEBI" id="CHEBI:15377"/>
        <dbReference type="ChEBI" id="CHEBI:83264"/>
        <dbReference type="ChEBI" id="CHEBI:83273"/>
    </reaction>
    <physiologicalReaction direction="left-to-right" evidence="10">
        <dbReference type="Rhea" id="RHEA:81448"/>
    </physiologicalReaction>
</comment>
<dbReference type="Proteomes" id="UP000887572">
    <property type="component" value="Unplaced"/>
</dbReference>
<evidence type="ECO:0000256" key="6">
    <source>
        <dbReference type="ARBA" id="ARBA00022729"/>
    </source>
</evidence>
<evidence type="ECO:0000256" key="5">
    <source>
        <dbReference type="ARBA" id="ARBA00012658"/>
    </source>
</evidence>
<evidence type="ECO:0000256" key="12">
    <source>
        <dbReference type="RuleBase" id="RU361188"/>
    </source>
</evidence>
<evidence type="ECO:0000256" key="11">
    <source>
        <dbReference type="ARBA" id="ARBA00051345"/>
    </source>
</evidence>
<feature type="domain" description="Glycosyl hydrolase family 30 TIM-barrel" evidence="14">
    <location>
        <begin position="126"/>
        <end position="472"/>
    </location>
</feature>
<dbReference type="SUPFAM" id="SSF51445">
    <property type="entry name" value="(Trans)glycosidases"/>
    <property type="match status" value="1"/>
</dbReference>
<comment type="catalytic activity">
    <reaction evidence="1">
        <text>a beta-D-glucosyl-(1&lt;-&gt;1')-N-acylsphing-4-enine + H2O = an N-acylsphing-4-enine + D-glucose</text>
        <dbReference type="Rhea" id="RHEA:13269"/>
        <dbReference type="ChEBI" id="CHEBI:4167"/>
        <dbReference type="ChEBI" id="CHEBI:15377"/>
        <dbReference type="ChEBI" id="CHEBI:22801"/>
        <dbReference type="ChEBI" id="CHEBI:52639"/>
        <dbReference type="EC" id="3.2.1.45"/>
    </reaction>
    <physiologicalReaction direction="left-to-right" evidence="1">
        <dbReference type="Rhea" id="RHEA:13270"/>
    </physiologicalReaction>
</comment>
<comment type="pathway">
    <text evidence="2">Lipid metabolism; sphingolipid metabolism.</text>
</comment>
<dbReference type="GO" id="GO:0006914">
    <property type="term" value="P:autophagy"/>
    <property type="evidence" value="ECO:0007669"/>
    <property type="project" value="UniProtKB-ARBA"/>
</dbReference>
<evidence type="ECO:0000256" key="9">
    <source>
        <dbReference type="ARBA" id="ARBA00023098"/>
    </source>
</evidence>
<comment type="similarity">
    <text evidence="4 12">Belongs to the glycosyl hydrolase 30 family.</text>
</comment>
<dbReference type="GO" id="GO:0007040">
    <property type="term" value="P:lysosome organization"/>
    <property type="evidence" value="ECO:0007669"/>
    <property type="project" value="UniProtKB-ARBA"/>
</dbReference>
<dbReference type="PANTHER" id="PTHR11069">
    <property type="entry name" value="GLUCOSYLCERAMIDASE"/>
    <property type="match status" value="1"/>
</dbReference>
<dbReference type="GO" id="GO:0016241">
    <property type="term" value="P:regulation of macroautophagy"/>
    <property type="evidence" value="ECO:0007669"/>
    <property type="project" value="UniProtKB-ARBA"/>
</dbReference>
<feature type="transmembrane region" description="Helical" evidence="13">
    <location>
        <begin position="7"/>
        <end position="27"/>
    </location>
</feature>
<dbReference type="GO" id="GO:0051246">
    <property type="term" value="P:regulation of protein metabolic process"/>
    <property type="evidence" value="ECO:0007669"/>
    <property type="project" value="UniProtKB-ARBA"/>
</dbReference>
<evidence type="ECO:0000256" key="2">
    <source>
        <dbReference type="ARBA" id="ARBA00004760"/>
    </source>
</evidence>
<dbReference type="Pfam" id="PF17189">
    <property type="entry name" value="Glyco_hydro_30C"/>
    <property type="match status" value="1"/>
</dbReference>
<dbReference type="AlphaFoldDB" id="A0A914ICZ3"/>
<evidence type="ECO:0000259" key="14">
    <source>
        <dbReference type="Pfam" id="PF02055"/>
    </source>
</evidence>
<reference evidence="17" key="1">
    <citation type="submission" date="2022-11" db="UniProtKB">
        <authorList>
            <consortium name="WormBaseParasite"/>
        </authorList>
    </citation>
    <scope>IDENTIFICATION</scope>
</reference>
<keyword evidence="13" id="KW-0812">Transmembrane</keyword>
<keyword evidence="8 12" id="KW-0746">Sphingolipid metabolism</keyword>
<evidence type="ECO:0000313" key="17">
    <source>
        <dbReference type="WBParaSite" id="Gr19_v10_g9461.t2"/>
    </source>
</evidence>
<evidence type="ECO:0000313" key="16">
    <source>
        <dbReference type="Proteomes" id="UP000887572"/>
    </source>
</evidence>
<feature type="domain" description="Glycosyl hydrolase family 30 beta sandwich" evidence="15">
    <location>
        <begin position="476"/>
        <end position="542"/>
    </location>
</feature>
<dbReference type="WBParaSite" id="Gr19_v10_g9461.t2">
    <property type="protein sequence ID" value="Gr19_v10_g9461.t2"/>
    <property type="gene ID" value="Gr19_v10_g9461"/>
</dbReference>
<accession>A0A914ICZ3</accession>
<evidence type="ECO:0000256" key="1">
    <source>
        <dbReference type="ARBA" id="ARBA00001013"/>
    </source>
</evidence>
<evidence type="ECO:0000256" key="8">
    <source>
        <dbReference type="ARBA" id="ARBA00022919"/>
    </source>
</evidence>
<dbReference type="GO" id="GO:0004348">
    <property type="term" value="F:glucosylceramidase activity"/>
    <property type="evidence" value="ECO:0007669"/>
    <property type="project" value="UniProtKB-EC"/>
</dbReference>
<comment type="catalytic activity">
    <reaction evidence="11">
        <text>an N-acyl-1-beta-D-glucosyl-15-methylhexadecasphing-4-enine + H2O = an N-acyl-15-methylhexadecasphing-4-enine + D-glucose</text>
        <dbReference type="Rhea" id="RHEA:34755"/>
        <dbReference type="ChEBI" id="CHEBI:4167"/>
        <dbReference type="ChEBI" id="CHEBI:15377"/>
        <dbReference type="ChEBI" id="CHEBI:70815"/>
        <dbReference type="ChEBI" id="CHEBI:70846"/>
    </reaction>
    <physiologicalReaction direction="left-to-right" evidence="11">
        <dbReference type="Rhea" id="RHEA:34756"/>
    </physiologicalReaction>
</comment>